<feature type="transmembrane region" description="Helical" evidence="2">
    <location>
        <begin position="189"/>
        <end position="206"/>
    </location>
</feature>
<evidence type="ECO:0000256" key="2">
    <source>
        <dbReference type="SAM" id="Phobius"/>
    </source>
</evidence>
<keyword evidence="2" id="KW-1133">Transmembrane helix</keyword>
<reference evidence="3 4" key="1">
    <citation type="submission" date="2024-06" db="EMBL/GenBank/DDBJ databases">
        <title>The Natural Products Discovery Center: Release of the First 8490 Sequenced Strains for Exploring Actinobacteria Biosynthetic Diversity.</title>
        <authorList>
            <person name="Kalkreuter E."/>
            <person name="Kautsar S.A."/>
            <person name="Yang D."/>
            <person name="Bader C.D."/>
            <person name="Teijaro C.N."/>
            <person name="Fluegel L."/>
            <person name="Davis C.M."/>
            <person name="Simpson J.R."/>
            <person name="Lauterbach L."/>
            <person name="Steele A.D."/>
            <person name="Gui C."/>
            <person name="Meng S."/>
            <person name="Li G."/>
            <person name="Viehrig K."/>
            <person name="Ye F."/>
            <person name="Su P."/>
            <person name="Kiefer A.F."/>
            <person name="Nichols A."/>
            <person name="Cepeda A.J."/>
            <person name="Yan W."/>
            <person name="Fan B."/>
            <person name="Jiang Y."/>
            <person name="Adhikari A."/>
            <person name="Zheng C.-J."/>
            <person name="Schuster L."/>
            <person name="Cowan T.M."/>
            <person name="Smanski M.J."/>
            <person name="Chevrette M.G."/>
            <person name="De Carvalho L.P.S."/>
            <person name="Shen B."/>
        </authorList>
    </citation>
    <scope>NUCLEOTIDE SEQUENCE [LARGE SCALE GENOMIC DNA]</scope>
    <source>
        <strain evidence="3 4">NPDC038104</strain>
    </source>
</reference>
<keyword evidence="2" id="KW-0472">Membrane</keyword>
<evidence type="ECO:0000313" key="4">
    <source>
        <dbReference type="Proteomes" id="UP001550850"/>
    </source>
</evidence>
<feature type="transmembrane region" description="Helical" evidence="2">
    <location>
        <begin position="51"/>
        <end position="68"/>
    </location>
</feature>
<dbReference type="EMBL" id="JBEZUR010000086">
    <property type="protein sequence ID" value="MEU3558153.1"/>
    <property type="molecule type" value="Genomic_DNA"/>
</dbReference>
<name>A0ABV2YQZ0_9ACTN</name>
<evidence type="ECO:0000313" key="3">
    <source>
        <dbReference type="EMBL" id="MEU3558153.1"/>
    </source>
</evidence>
<feature type="transmembrane region" description="Helical" evidence="2">
    <location>
        <begin position="426"/>
        <end position="447"/>
    </location>
</feature>
<sequence>MAYEGTALGVPAARMALSEYRKRAWTMVLGGACGGVFGVVTGLTGITWTPLWWAIGCAMVGGMLLFRATRIRTLLERHPWRERRVVHVGGGRLRPVVVVEAGERGEVWPLAVELPFQQQVDLREHSSVVWTAGDPRFGVVVSPPGGDRFRLASPARGRRLRGVAAVPEVRASAGRLLTDARPAVRRPKVFRWVLLLGAACFLYAAVGSENSGDAEVGLTVLDRGPGGNCVVRFDDPFTGEEREESYHCDEGGDADLRNFETGRVVSRWPGRAVLYNEKYQEPPSGDDLFDVVGNTGLGLVPLAVVGAVAGRLLHLRRWRRAMEMAGNEPSAPATAETATAETATGKTATEGEGTEGAGAAPTSVGRAQAGRPSAPARVPALNHAGAVARAERFAPRPEPAIWERDWRTAPWWRVRGLRLIVGEGELYAWLFGQLGALLAVVCLAVFLHHTPSWAPALMVLGALAVAWSGRDLYRRLPAIRALRDAAATPGPRRRRYVLLPTTPRVNGEAQRLLLVVFPEEGGDEALPEGLLEVQAPGTKRHPWAGLPAPAGTVELHGPPAGGGQEAPVVPVIGGLVLWPVGRYEEIGPDGRDRRGLLADVEVARA</sequence>
<gene>
    <name evidence="3" type="ORF">AB0E65_28700</name>
</gene>
<feature type="transmembrane region" description="Helical" evidence="2">
    <location>
        <begin position="24"/>
        <end position="45"/>
    </location>
</feature>
<dbReference type="RefSeq" id="WP_159105748.1">
    <property type="nucleotide sequence ID" value="NZ_BEVZ01000010.1"/>
</dbReference>
<feature type="transmembrane region" description="Helical" evidence="2">
    <location>
        <begin position="291"/>
        <end position="313"/>
    </location>
</feature>
<comment type="caution">
    <text evidence="3">The sequence shown here is derived from an EMBL/GenBank/DDBJ whole genome shotgun (WGS) entry which is preliminary data.</text>
</comment>
<keyword evidence="4" id="KW-1185">Reference proteome</keyword>
<feature type="compositionally biased region" description="Low complexity" evidence="1">
    <location>
        <begin position="331"/>
        <end position="362"/>
    </location>
</feature>
<dbReference type="Proteomes" id="UP001550850">
    <property type="component" value="Unassembled WGS sequence"/>
</dbReference>
<feature type="transmembrane region" description="Helical" evidence="2">
    <location>
        <begin position="453"/>
        <end position="473"/>
    </location>
</feature>
<evidence type="ECO:0000256" key="1">
    <source>
        <dbReference type="SAM" id="MobiDB-lite"/>
    </source>
</evidence>
<proteinExistence type="predicted"/>
<accession>A0ABV2YQZ0</accession>
<evidence type="ECO:0008006" key="5">
    <source>
        <dbReference type="Google" id="ProtNLM"/>
    </source>
</evidence>
<organism evidence="3 4">
    <name type="scientific">Streptomyces fragilis</name>
    <dbReference type="NCBI Taxonomy" id="67301"/>
    <lineage>
        <taxon>Bacteria</taxon>
        <taxon>Bacillati</taxon>
        <taxon>Actinomycetota</taxon>
        <taxon>Actinomycetes</taxon>
        <taxon>Kitasatosporales</taxon>
        <taxon>Streptomycetaceae</taxon>
        <taxon>Streptomyces</taxon>
    </lineage>
</organism>
<protein>
    <recommendedName>
        <fullName evidence="5">DUF3592 domain-containing protein</fullName>
    </recommendedName>
</protein>
<keyword evidence="2" id="KW-0812">Transmembrane</keyword>
<feature type="region of interest" description="Disordered" evidence="1">
    <location>
        <begin position="325"/>
        <end position="377"/>
    </location>
</feature>